<evidence type="ECO:0000313" key="6">
    <source>
        <dbReference type="Proteomes" id="UP000010433"/>
    </source>
</evidence>
<dbReference type="InterPro" id="IPR037923">
    <property type="entry name" value="HTH-like"/>
</dbReference>
<dbReference type="Proteomes" id="UP000010433">
    <property type="component" value="Unassembled WGS sequence"/>
</dbReference>
<dbReference type="PANTHER" id="PTHR43280">
    <property type="entry name" value="ARAC-FAMILY TRANSCRIPTIONAL REGULATOR"/>
    <property type="match status" value="1"/>
</dbReference>
<dbReference type="SUPFAM" id="SSF51215">
    <property type="entry name" value="Regulatory protein AraC"/>
    <property type="match status" value="1"/>
</dbReference>
<evidence type="ECO:0000259" key="4">
    <source>
        <dbReference type="PROSITE" id="PS01124"/>
    </source>
</evidence>
<dbReference type="RefSeq" id="WP_009162586.1">
    <property type="nucleotide sequence ID" value="NZ_KB290997.1"/>
</dbReference>
<evidence type="ECO:0000313" key="5">
    <source>
        <dbReference type="EMBL" id="EKY03977.1"/>
    </source>
</evidence>
<sequence length="290" mass="33403">MINKLQLPFECQQFDSALLNGLSESTVIPINNIIAFALCTQGSVTVDIDDVVYHISKGDVFFLPPSLYAKISHVSTDLAGIIIYVDYDFMMSMVNKVMDIRSALYFADHPYMSLTVSQYETLHTMMQNLIHRIEVESVTEASEQYLIVLRELIISMCNTLAYEVINFYLQSHRLLVGDWDRTDKIVQEFIVNVYHNFRKHREVAYYAEQLCITPAYLSSLVKEKTGKPALQWIIDIVISEARQLLQYTDMSVKEIATTLSFPTQSPFGKYFKQYVGKSPKEFRAKLRNVQ</sequence>
<dbReference type="InterPro" id="IPR009057">
    <property type="entry name" value="Homeodomain-like_sf"/>
</dbReference>
<name>L1NLB9_9BACT</name>
<dbReference type="SMART" id="SM00342">
    <property type="entry name" value="HTH_ARAC"/>
    <property type="match status" value="1"/>
</dbReference>
<keyword evidence="1" id="KW-0805">Transcription regulation</keyword>
<proteinExistence type="predicted"/>
<feature type="domain" description="HTH araC/xylS-type" evidence="4">
    <location>
        <begin position="187"/>
        <end position="285"/>
    </location>
</feature>
<dbReference type="SUPFAM" id="SSF46689">
    <property type="entry name" value="Homeodomain-like"/>
    <property type="match status" value="1"/>
</dbReference>
<reference evidence="5 6" key="1">
    <citation type="submission" date="2012-05" db="EMBL/GenBank/DDBJ databases">
        <authorList>
            <person name="Weinstock G."/>
            <person name="Sodergren E."/>
            <person name="Lobos E.A."/>
            <person name="Fulton L."/>
            <person name="Fulton R."/>
            <person name="Courtney L."/>
            <person name="Fronick C."/>
            <person name="O'Laughlin M."/>
            <person name="Godfrey J."/>
            <person name="Wilson R.M."/>
            <person name="Miner T."/>
            <person name="Farmer C."/>
            <person name="Delehaunty K."/>
            <person name="Cordes M."/>
            <person name="Minx P."/>
            <person name="Tomlinson C."/>
            <person name="Chen J."/>
            <person name="Wollam A."/>
            <person name="Pepin K.H."/>
            <person name="Bhonagiri V."/>
            <person name="Zhang X."/>
            <person name="Suruliraj S."/>
            <person name="Warren W."/>
            <person name="Mitreva M."/>
            <person name="Mardis E.R."/>
            <person name="Wilson R.K."/>
        </authorList>
    </citation>
    <scope>NUCLEOTIDE SEQUENCE [LARGE SCALE GENOMIC DNA]</scope>
    <source>
        <strain evidence="5 6">F0055</strain>
    </source>
</reference>
<evidence type="ECO:0000256" key="3">
    <source>
        <dbReference type="ARBA" id="ARBA00023163"/>
    </source>
</evidence>
<keyword evidence="2" id="KW-0238">DNA-binding</keyword>
<accession>L1NLB9</accession>
<dbReference type="Pfam" id="PF02311">
    <property type="entry name" value="AraC_binding"/>
    <property type="match status" value="1"/>
</dbReference>
<dbReference type="PANTHER" id="PTHR43280:SF32">
    <property type="entry name" value="TRANSCRIPTIONAL REGULATORY PROTEIN"/>
    <property type="match status" value="1"/>
</dbReference>
<protein>
    <submittedName>
        <fullName evidence="5">Transcriptional regulator, AraC family</fullName>
    </submittedName>
</protein>
<comment type="caution">
    <text evidence="5">The sequence shown here is derived from an EMBL/GenBank/DDBJ whole genome shotgun (WGS) entry which is preliminary data.</text>
</comment>
<dbReference type="Gene3D" id="1.10.10.60">
    <property type="entry name" value="Homeodomain-like"/>
    <property type="match status" value="1"/>
</dbReference>
<keyword evidence="6" id="KW-1185">Reference proteome</keyword>
<dbReference type="PROSITE" id="PS01124">
    <property type="entry name" value="HTH_ARAC_FAMILY_2"/>
    <property type="match status" value="1"/>
</dbReference>
<dbReference type="HOGENOM" id="CLU_000445_88_2_10"/>
<evidence type="ECO:0000256" key="2">
    <source>
        <dbReference type="ARBA" id="ARBA00023125"/>
    </source>
</evidence>
<dbReference type="InterPro" id="IPR018060">
    <property type="entry name" value="HTH_AraC"/>
</dbReference>
<dbReference type="GO" id="GO:0003700">
    <property type="term" value="F:DNA-binding transcription factor activity"/>
    <property type="evidence" value="ECO:0007669"/>
    <property type="project" value="InterPro"/>
</dbReference>
<dbReference type="AlphaFoldDB" id="L1NLB9"/>
<keyword evidence="3" id="KW-0804">Transcription</keyword>
<evidence type="ECO:0000256" key="1">
    <source>
        <dbReference type="ARBA" id="ARBA00023015"/>
    </source>
</evidence>
<dbReference type="STRING" id="1127699.HMPREF9151_00144"/>
<dbReference type="InterPro" id="IPR003313">
    <property type="entry name" value="AraC-bd"/>
</dbReference>
<gene>
    <name evidence="5" type="ORF">HMPREF9151_00144</name>
</gene>
<dbReference type="OrthoDB" id="1372329at2"/>
<organism evidence="5 6">
    <name type="scientific">Hoylesella saccharolytica F0055</name>
    <dbReference type="NCBI Taxonomy" id="1127699"/>
    <lineage>
        <taxon>Bacteria</taxon>
        <taxon>Pseudomonadati</taxon>
        <taxon>Bacteroidota</taxon>
        <taxon>Bacteroidia</taxon>
        <taxon>Bacteroidales</taxon>
        <taxon>Prevotellaceae</taxon>
        <taxon>Hoylesella</taxon>
    </lineage>
</organism>
<dbReference type="EMBL" id="AMEP01000016">
    <property type="protein sequence ID" value="EKY03977.1"/>
    <property type="molecule type" value="Genomic_DNA"/>
</dbReference>
<dbReference type="PATRIC" id="fig|1127699.3.peg.126"/>
<dbReference type="Pfam" id="PF12833">
    <property type="entry name" value="HTH_18"/>
    <property type="match status" value="1"/>
</dbReference>
<dbReference type="GO" id="GO:0043565">
    <property type="term" value="F:sequence-specific DNA binding"/>
    <property type="evidence" value="ECO:0007669"/>
    <property type="project" value="InterPro"/>
</dbReference>